<protein>
    <submittedName>
        <fullName evidence="1">Uncharacterized protein</fullName>
    </submittedName>
</protein>
<dbReference type="RefSeq" id="WP_217942851.1">
    <property type="nucleotide sequence ID" value="NZ_JAHTGR010000006.1"/>
</dbReference>
<reference evidence="1" key="1">
    <citation type="submission" date="2021-07" db="EMBL/GenBank/DDBJ databases">
        <title>Characterization of violacein-producing bacteria and related species.</title>
        <authorList>
            <person name="Wilson H.S."/>
            <person name="De Leon M.E."/>
        </authorList>
    </citation>
    <scope>NUCLEOTIDE SEQUENCE</scope>
    <source>
        <strain evidence="1">HSC-15S17</strain>
    </source>
</reference>
<sequence>MNSSPLTNLLFASGLPTEGYDFRVVSSLELQQMRDEIVAISDASTSDGPNLTFVELEAEKTIWLITREGHFAHPSMLKRSLLKHGTTRIVQVSGVTAGSPEVMRVWMGQFREQDAHISRGFS</sequence>
<keyword evidence="4" id="KW-1185">Reference proteome</keyword>
<organism evidence="1 3">
    <name type="scientific">Duganella violaceipulchra</name>
    <dbReference type="NCBI Taxonomy" id="2849652"/>
    <lineage>
        <taxon>Bacteria</taxon>
        <taxon>Pseudomonadati</taxon>
        <taxon>Pseudomonadota</taxon>
        <taxon>Betaproteobacteria</taxon>
        <taxon>Burkholderiales</taxon>
        <taxon>Oxalobacteraceae</taxon>
        <taxon>Telluria group</taxon>
        <taxon>Duganella</taxon>
    </lineage>
</organism>
<evidence type="ECO:0000313" key="3">
    <source>
        <dbReference type="Proteomes" id="UP001155901"/>
    </source>
</evidence>
<reference evidence="2" key="2">
    <citation type="submission" date="2022-03" db="EMBL/GenBank/DDBJ databases">
        <title>Genome Encyclopedia of Bacteria and Archaea VI: Functional Genomics of Type Strains.</title>
        <authorList>
            <person name="Whitman W."/>
        </authorList>
    </citation>
    <scope>NUCLEOTIDE SEQUENCE</scope>
    <source>
        <strain evidence="2">HSC-15S17</strain>
    </source>
</reference>
<accession>A0AA41HC04</accession>
<proteinExistence type="predicted"/>
<evidence type="ECO:0000313" key="1">
    <source>
        <dbReference type="EMBL" id="MBV6322082.1"/>
    </source>
</evidence>
<comment type="caution">
    <text evidence="1">The sequence shown here is derived from an EMBL/GenBank/DDBJ whole genome shotgun (WGS) entry which is preliminary data.</text>
</comment>
<evidence type="ECO:0000313" key="4">
    <source>
        <dbReference type="Proteomes" id="UP001162889"/>
    </source>
</evidence>
<dbReference type="EMBL" id="JALJZU010000001">
    <property type="protein sequence ID" value="MCP2006920.1"/>
    <property type="molecule type" value="Genomic_DNA"/>
</dbReference>
<dbReference type="Proteomes" id="UP001162889">
    <property type="component" value="Unassembled WGS sequence"/>
</dbReference>
<gene>
    <name evidence="1" type="ORF">KVP70_14120</name>
    <name evidence="2" type="ORF">L1274_000608</name>
</gene>
<name>A0AA41HC04_9BURK</name>
<evidence type="ECO:0000313" key="2">
    <source>
        <dbReference type="EMBL" id="MCP2006920.1"/>
    </source>
</evidence>
<dbReference type="EMBL" id="JAHTGR010000006">
    <property type="protein sequence ID" value="MBV6322082.1"/>
    <property type="molecule type" value="Genomic_DNA"/>
</dbReference>
<dbReference type="Proteomes" id="UP001155901">
    <property type="component" value="Unassembled WGS sequence"/>
</dbReference>
<dbReference type="AlphaFoldDB" id="A0AA41HC04"/>